<comment type="caution">
    <text evidence="2">The sequence shown here is derived from an EMBL/GenBank/DDBJ whole genome shotgun (WGS) entry which is preliminary data.</text>
</comment>
<dbReference type="Proteomes" id="UP000299102">
    <property type="component" value="Unassembled WGS sequence"/>
</dbReference>
<dbReference type="InterPro" id="IPR047801">
    <property type="entry name" value="Peptidase_C45"/>
</dbReference>
<dbReference type="EMBL" id="BGZK01001870">
    <property type="protein sequence ID" value="GBP87600.1"/>
    <property type="molecule type" value="Genomic_DNA"/>
</dbReference>
<name>A0A4C1ZID8_EUMVA</name>
<accession>A0A4C1ZID8</accession>
<organism evidence="2 3">
    <name type="scientific">Eumeta variegata</name>
    <name type="common">Bagworm moth</name>
    <name type="synonym">Eumeta japonica</name>
    <dbReference type="NCBI Taxonomy" id="151549"/>
    <lineage>
        <taxon>Eukaryota</taxon>
        <taxon>Metazoa</taxon>
        <taxon>Ecdysozoa</taxon>
        <taxon>Arthropoda</taxon>
        <taxon>Hexapoda</taxon>
        <taxon>Insecta</taxon>
        <taxon>Pterygota</taxon>
        <taxon>Neoptera</taxon>
        <taxon>Endopterygota</taxon>
        <taxon>Lepidoptera</taxon>
        <taxon>Glossata</taxon>
        <taxon>Ditrysia</taxon>
        <taxon>Tineoidea</taxon>
        <taxon>Psychidae</taxon>
        <taxon>Oiketicinae</taxon>
        <taxon>Eumeta</taxon>
    </lineage>
</organism>
<dbReference type="PANTHER" id="PTHR34180:SF1">
    <property type="entry name" value="BETA-ALANYL-DOPAMINE_CARCININE HYDROLASE"/>
    <property type="match status" value="1"/>
</dbReference>
<dbReference type="STRING" id="151549.A0A4C1ZID8"/>
<feature type="domain" description="Peptidase C45 hydrolase" evidence="1">
    <location>
        <begin position="189"/>
        <end position="267"/>
    </location>
</feature>
<evidence type="ECO:0000259" key="1">
    <source>
        <dbReference type="Pfam" id="PF03417"/>
    </source>
</evidence>
<dbReference type="Gene3D" id="1.10.10.2120">
    <property type="match status" value="1"/>
</dbReference>
<evidence type="ECO:0000313" key="3">
    <source>
        <dbReference type="Proteomes" id="UP000299102"/>
    </source>
</evidence>
<dbReference type="AlphaFoldDB" id="A0A4C1ZID8"/>
<dbReference type="InterPro" id="IPR005079">
    <property type="entry name" value="Peptidase_C45_hydrolase"/>
</dbReference>
<sequence>MIISSEERAHVILCLVNSEHRGYAVVHMQNSTALNDALIYAFEVKAVRQKHHIQGLRRVIAGEGWSSNPIQCKGKSSKLQQKWVRPFKGYTFGSLITSFIAGSEKLLDLERRADSAAGLGAYAATLENVSRRTPQYVSELHGVADGAGVPFRKLFLLHMDDIMETINDEAGLITPAAVGCTSIGVLRPGVALLGHTEDAFKETLNHWYILSAHIVPSEEERSQGAREERFTSLCYAGQLPGYTMGHTAAGMVFSINTLSPRRLRPGRTRVYRTLDLDQYELA</sequence>
<proteinExistence type="predicted"/>
<evidence type="ECO:0000313" key="2">
    <source>
        <dbReference type="EMBL" id="GBP87600.1"/>
    </source>
</evidence>
<keyword evidence="3" id="KW-1185">Reference proteome</keyword>
<reference evidence="2 3" key="1">
    <citation type="journal article" date="2019" name="Commun. Biol.">
        <title>The bagworm genome reveals a unique fibroin gene that provides high tensile strength.</title>
        <authorList>
            <person name="Kono N."/>
            <person name="Nakamura H."/>
            <person name="Ohtoshi R."/>
            <person name="Tomita M."/>
            <person name="Numata K."/>
            <person name="Arakawa K."/>
        </authorList>
    </citation>
    <scope>NUCLEOTIDE SEQUENCE [LARGE SCALE GENOMIC DNA]</scope>
</reference>
<dbReference type="Gene3D" id="3.60.60.10">
    <property type="entry name" value="Penicillin V Acylase, Chain A"/>
    <property type="match status" value="1"/>
</dbReference>
<gene>
    <name evidence="2" type="ORF">EVAR_99655_1</name>
</gene>
<protein>
    <recommendedName>
        <fullName evidence="1">Peptidase C45 hydrolase domain-containing protein</fullName>
    </recommendedName>
</protein>
<dbReference type="OrthoDB" id="189997at2759"/>
<dbReference type="PANTHER" id="PTHR34180">
    <property type="entry name" value="PEPTIDASE C45"/>
    <property type="match status" value="1"/>
</dbReference>
<dbReference type="Pfam" id="PF03417">
    <property type="entry name" value="AAT"/>
    <property type="match status" value="1"/>
</dbReference>